<proteinExistence type="predicted"/>
<evidence type="ECO:0000256" key="1">
    <source>
        <dbReference type="SAM" id="SignalP"/>
    </source>
</evidence>
<reference evidence="2 3" key="1">
    <citation type="submission" date="2020-08" db="EMBL/GenBank/DDBJ databases">
        <title>Genomic Encyclopedia of Type Strains, Phase IV (KMG-IV): sequencing the most valuable type-strain genomes for metagenomic binning, comparative biology and taxonomic classification.</title>
        <authorList>
            <person name="Goeker M."/>
        </authorList>
    </citation>
    <scope>NUCLEOTIDE SEQUENCE [LARGE SCALE GENOMIC DNA]</scope>
    <source>
        <strain evidence="2 3">DSM 102850</strain>
    </source>
</reference>
<feature type="chain" id="PRO_5032353152" description="Spore coat protein U domain-containing protein" evidence="1">
    <location>
        <begin position="20"/>
        <end position="155"/>
    </location>
</feature>
<evidence type="ECO:0008006" key="4">
    <source>
        <dbReference type="Google" id="ProtNLM"/>
    </source>
</evidence>
<organism evidence="2 3">
    <name type="scientific">Parvularcula dongshanensis</name>
    <dbReference type="NCBI Taxonomy" id="1173995"/>
    <lineage>
        <taxon>Bacteria</taxon>
        <taxon>Pseudomonadati</taxon>
        <taxon>Pseudomonadota</taxon>
        <taxon>Alphaproteobacteria</taxon>
        <taxon>Parvularculales</taxon>
        <taxon>Parvularculaceae</taxon>
        <taxon>Parvularcula</taxon>
    </lineage>
</organism>
<dbReference type="RefSeq" id="WP_183815407.1">
    <property type="nucleotide sequence ID" value="NZ_JACHOB010000001.1"/>
</dbReference>
<gene>
    <name evidence="2" type="ORF">GGQ59_000441</name>
</gene>
<sequence length="155" mass="15165">MIRRFLPAVALVLTTPAAAQTGLTFTGTVLDSCTVIAGTPGVLGTANGNTLLSSEVVGGIPSLATVAATGLGYELSVEAPTAFDLAPAGAATGTTFSASFETSGATLVGRIVAGLTASVALGTTFLTVDAEAARPGDVFPAGAYAMTATVRCARP</sequence>
<feature type="signal peptide" evidence="1">
    <location>
        <begin position="1"/>
        <end position="19"/>
    </location>
</feature>
<evidence type="ECO:0000313" key="3">
    <source>
        <dbReference type="Proteomes" id="UP000563524"/>
    </source>
</evidence>
<dbReference type="Proteomes" id="UP000563524">
    <property type="component" value="Unassembled WGS sequence"/>
</dbReference>
<keyword evidence="1" id="KW-0732">Signal</keyword>
<protein>
    <recommendedName>
        <fullName evidence="4">Spore coat protein U domain-containing protein</fullName>
    </recommendedName>
</protein>
<name>A0A840I0Y8_9PROT</name>
<keyword evidence="3" id="KW-1185">Reference proteome</keyword>
<evidence type="ECO:0000313" key="2">
    <source>
        <dbReference type="EMBL" id="MBB4657941.1"/>
    </source>
</evidence>
<accession>A0A840I0Y8</accession>
<dbReference type="EMBL" id="JACHOB010000001">
    <property type="protein sequence ID" value="MBB4657941.1"/>
    <property type="molecule type" value="Genomic_DNA"/>
</dbReference>
<dbReference type="AlphaFoldDB" id="A0A840I0Y8"/>
<comment type="caution">
    <text evidence="2">The sequence shown here is derived from an EMBL/GenBank/DDBJ whole genome shotgun (WGS) entry which is preliminary data.</text>
</comment>